<sequence>MKGLIVWGTSSNAGKSYVATGLGRALAHRGWNVAPFKGQNMSSNTYYTADGGEIGISQAIQAEACHVSPTVHMNPVLLKPLGERRSEVFIQGESKGVFTAEDYHTDYYERAKKAVRESLTVLAKKHDLLVMEGAGSPTEMNLMDKDIANLASAELAEADAILVADIERGGIFASIVGTLSLLPPMHRKRVKGIVVNRFRGEPRLFESGVTWLERYTNVPVLGVLPYFHIPLEQEDSFTDGSLPASSEDREHRLNQLGNAMLNYLDIDLLLQSLEKEKHAK</sequence>
<evidence type="ECO:0000313" key="7">
    <source>
        <dbReference type="Proteomes" id="UP001596143"/>
    </source>
</evidence>
<comment type="pathway">
    <text evidence="1 4">Cofactor biosynthesis; adenosylcobalamin biosynthesis.</text>
</comment>
<name>A0ABW0U758_9BACI</name>
<evidence type="ECO:0000256" key="3">
    <source>
        <dbReference type="ARBA" id="ARBA00022962"/>
    </source>
</evidence>
<dbReference type="Pfam" id="PF01656">
    <property type="entry name" value="CbiA"/>
    <property type="match status" value="1"/>
</dbReference>
<dbReference type="InterPro" id="IPR002586">
    <property type="entry name" value="CobQ/CobB/MinD/ParA_Nub-bd_dom"/>
</dbReference>
<evidence type="ECO:0000256" key="4">
    <source>
        <dbReference type="HAMAP-Rule" id="MF_00028"/>
    </source>
</evidence>
<feature type="domain" description="CobQ/CobB/MinD/ParA nucleotide binding" evidence="5">
    <location>
        <begin position="5"/>
        <end position="226"/>
    </location>
</feature>
<keyword evidence="2 4" id="KW-0169">Cobalamin biosynthesis</keyword>
<gene>
    <name evidence="4" type="primary">cobQ</name>
    <name evidence="6" type="ORF">ACFPTR_08870</name>
</gene>
<organism evidence="6 7">
    <name type="scientific">Aliibacillus thermotolerans</name>
    <dbReference type="NCBI Taxonomy" id="1834418"/>
    <lineage>
        <taxon>Bacteria</taxon>
        <taxon>Bacillati</taxon>
        <taxon>Bacillota</taxon>
        <taxon>Bacilli</taxon>
        <taxon>Bacillales</taxon>
        <taxon>Bacillaceae</taxon>
        <taxon>Aliibacillus</taxon>
    </lineage>
</organism>
<dbReference type="InterPro" id="IPR027417">
    <property type="entry name" value="P-loop_NTPase"/>
</dbReference>
<keyword evidence="7" id="KW-1185">Reference proteome</keyword>
<evidence type="ECO:0000313" key="6">
    <source>
        <dbReference type="EMBL" id="MFC5628983.1"/>
    </source>
</evidence>
<dbReference type="NCBIfam" id="NF001989">
    <property type="entry name" value="PRK00784.1"/>
    <property type="match status" value="1"/>
</dbReference>
<accession>A0ABW0U758</accession>
<comment type="caution">
    <text evidence="6">The sequence shown here is derived from an EMBL/GenBank/DDBJ whole genome shotgun (WGS) entry which is preliminary data.</text>
</comment>
<keyword evidence="3 4" id="KW-0315">Glutamine amidotransferase</keyword>
<dbReference type="InterPro" id="IPR004459">
    <property type="entry name" value="CobQ_synth"/>
</dbReference>
<proteinExistence type="inferred from homology"/>
<comment type="caution">
    <text evidence="4">Lacks conserved residue(s) required for the propagation of feature annotation.</text>
</comment>
<dbReference type="PANTHER" id="PTHR21343:SF1">
    <property type="entry name" value="COBYRIC ACID SYNTHASE"/>
    <property type="match status" value="1"/>
</dbReference>
<dbReference type="Gene3D" id="3.40.50.300">
    <property type="entry name" value="P-loop containing nucleotide triphosphate hydrolases"/>
    <property type="match status" value="1"/>
</dbReference>
<comment type="similarity">
    <text evidence="4">Belongs to the CobB/CobQ family. CobQ subfamily.</text>
</comment>
<dbReference type="InterPro" id="IPR047045">
    <property type="entry name" value="CobQ_N"/>
</dbReference>
<evidence type="ECO:0000256" key="1">
    <source>
        <dbReference type="ARBA" id="ARBA00004953"/>
    </source>
</evidence>
<dbReference type="RefSeq" id="WP_270895480.1">
    <property type="nucleotide sequence ID" value="NZ_JBHSPF010000045.1"/>
</dbReference>
<comment type="function">
    <text evidence="4">Catalyzes amidations at positions B, D, E, and G on adenosylcobyrinic A,C-diamide. NH(2) groups are provided by glutamine, and one molecule of ATP is hydrogenolyzed for each amidation.</text>
</comment>
<dbReference type="NCBIfam" id="TIGR00313">
    <property type="entry name" value="cobQ"/>
    <property type="match status" value="1"/>
</dbReference>
<dbReference type="SUPFAM" id="SSF52540">
    <property type="entry name" value="P-loop containing nucleoside triphosphate hydrolases"/>
    <property type="match status" value="1"/>
</dbReference>
<reference evidence="7" key="1">
    <citation type="journal article" date="2019" name="Int. J. Syst. Evol. Microbiol.">
        <title>The Global Catalogue of Microorganisms (GCM) 10K type strain sequencing project: providing services to taxonomists for standard genome sequencing and annotation.</title>
        <authorList>
            <consortium name="The Broad Institute Genomics Platform"/>
            <consortium name="The Broad Institute Genome Sequencing Center for Infectious Disease"/>
            <person name="Wu L."/>
            <person name="Ma J."/>
        </authorList>
    </citation>
    <scope>NUCLEOTIDE SEQUENCE [LARGE SCALE GENOMIC DNA]</scope>
    <source>
        <strain evidence="7">CGMCC 1.15790</strain>
    </source>
</reference>
<protein>
    <recommendedName>
        <fullName evidence="4">Cobyric acid synthase</fullName>
    </recommendedName>
</protein>
<dbReference type="CDD" id="cd05389">
    <property type="entry name" value="CobQ_N"/>
    <property type="match status" value="1"/>
</dbReference>
<dbReference type="EMBL" id="JBHSPF010000045">
    <property type="protein sequence ID" value="MFC5628983.1"/>
    <property type="molecule type" value="Genomic_DNA"/>
</dbReference>
<evidence type="ECO:0000256" key="2">
    <source>
        <dbReference type="ARBA" id="ARBA00022573"/>
    </source>
</evidence>
<evidence type="ECO:0000259" key="5">
    <source>
        <dbReference type="Pfam" id="PF01656"/>
    </source>
</evidence>
<dbReference type="PANTHER" id="PTHR21343">
    <property type="entry name" value="DETHIOBIOTIN SYNTHETASE"/>
    <property type="match status" value="1"/>
</dbReference>
<dbReference type="HAMAP" id="MF_00028">
    <property type="entry name" value="CobQ"/>
    <property type="match status" value="1"/>
</dbReference>
<dbReference type="Proteomes" id="UP001596143">
    <property type="component" value="Unassembled WGS sequence"/>
</dbReference>